<sequence>MILKKIIFLILFGGLLVSCVDGEDTLADENLIPSAPQLVYPSDNLLCIENVLEFKWNPSTDGNTDAVTYQVDVAEDNQFTSIAHTARPSTTTQTFTLKKGTAYYWRVKSIDNRNASSTYSPTFKFYTQGEAISNHLPFAPELVSPSQEVLESSEDILLQWKASDMDNDALVFDVYFGTENPPIKKIAENHDKTSFGVSTMAATEYYWKIVVKDDQGGTTLGPIWNFRIE</sequence>
<dbReference type="OrthoDB" id="789771at2"/>
<dbReference type="KEGG" id="emar:D1013_19205"/>
<dbReference type="AlphaFoldDB" id="A0A3G2LAS0"/>
<proteinExistence type="predicted"/>
<keyword evidence="3" id="KW-1185">Reference proteome</keyword>
<dbReference type="CDD" id="cd00063">
    <property type="entry name" value="FN3"/>
    <property type="match status" value="1"/>
</dbReference>
<evidence type="ECO:0000313" key="3">
    <source>
        <dbReference type="Proteomes" id="UP000276309"/>
    </source>
</evidence>
<protein>
    <recommendedName>
        <fullName evidence="1">Fibronectin type-III domain-containing protein</fullName>
    </recommendedName>
</protein>
<dbReference type="Proteomes" id="UP000276309">
    <property type="component" value="Chromosome"/>
</dbReference>
<feature type="domain" description="Fibronectin type-III" evidence="1">
    <location>
        <begin position="32"/>
        <end position="130"/>
    </location>
</feature>
<dbReference type="InterPro" id="IPR036116">
    <property type="entry name" value="FN3_sf"/>
</dbReference>
<evidence type="ECO:0000313" key="2">
    <source>
        <dbReference type="EMBL" id="AYN69362.1"/>
    </source>
</evidence>
<name>A0A3G2LAS0_9FLAO</name>
<dbReference type="InterPro" id="IPR003961">
    <property type="entry name" value="FN3_dom"/>
</dbReference>
<dbReference type="InterPro" id="IPR013783">
    <property type="entry name" value="Ig-like_fold"/>
</dbReference>
<gene>
    <name evidence="2" type="ORF">D1013_19205</name>
</gene>
<reference evidence="2 3" key="1">
    <citation type="submission" date="2018-08" db="EMBL/GenBank/DDBJ databases">
        <title>The reduced genetic potential of extracellular carbohydrate catabolism in Euzebyella marina RN62, a Flavobacteriia bacterium isolated from the hadal water.</title>
        <authorList>
            <person name="Xue C."/>
        </authorList>
    </citation>
    <scope>NUCLEOTIDE SEQUENCE [LARGE SCALE GENOMIC DNA]</scope>
    <source>
        <strain evidence="2 3">RN62</strain>
    </source>
</reference>
<evidence type="ECO:0000259" key="1">
    <source>
        <dbReference type="PROSITE" id="PS50853"/>
    </source>
</evidence>
<accession>A0A3G2LAS0</accession>
<dbReference type="RefSeq" id="WP_121850368.1">
    <property type="nucleotide sequence ID" value="NZ_CP032050.1"/>
</dbReference>
<dbReference type="PROSITE" id="PS50853">
    <property type="entry name" value="FN3"/>
    <property type="match status" value="1"/>
</dbReference>
<dbReference type="Gene3D" id="2.60.40.10">
    <property type="entry name" value="Immunoglobulins"/>
    <property type="match status" value="2"/>
</dbReference>
<organism evidence="2 3">
    <name type="scientific">Euzebyella marina</name>
    <dbReference type="NCBI Taxonomy" id="1761453"/>
    <lineage>
        <taxon>Bacteria</taxon>
        <taxon>Pseudomonadati</taxon>
        <taxon>Bacteroidota</taxon>
        <taxon>Flavobacteriia</taxon>
        <taxon>Flavobacteriales</taxon>
        <taxon>Flavobacteriaceae</taxon>
        <taxon>Euzebyella</taxon>
    </lineage>
</organism>
<dbReference type="SUPFAM" id="SSF49265">
    <property type="entry name" value="Fibronectin type III"/>
    <property type="match status" value="1"/>
</dbReference>
<dbReference type="EMBL" id="CP032050">
    <property type="protein sequence ID" value="AYN69362.1"/>
    <property type="molecule type" value="Genomic_DNA"/>
</dbReference>
<dbReference type="PROSITE" id="PS51257">
    <property type="entry name" value="PROKAR_LIPOPROTEIN"/>
    <property type="match status" value="1"/>
</dbReference>